<evidence type="ECO:0000313" key="2">
    <source>
        <dbReference type="EMBL" id="GGL71287.1"/>
    </source>
</evidence>
<keyword evidence="1" id="KW-0812">Transmembrane</keyword>
<evidence type="ECO:0000313" key="3">
    <source>
        <dbReference type="Proteomes" id="UP000613840"/>
    </source>
</evidence>
<dbReference type="RefSeq" id="WP_188896381.1">
    <property type="nucleotide sequence ID" value="NZ_BMMZ01000008.1"/>
</dbReference>
<proteinExistence type="predicted"/>
<reference evidence="2" key="1">
    <citation type="journal article" date="2014" name="Int. J. Syst. Evol. Microbiol.">
        <title>Complete genome sequence of Corynebacterium casei LMG S-19264T (=DSM 44701T), isolated from a smear-ripened cheese.</title>
        <authorList>
            <consortium name="US DOE Joint Genome Institute (JGI-PGF)"/>
            <person name="Walter F."/>
            <person name="Albersmeier A."/>
            <person name="Kalinowski J."/>
            <person name="Ruckert C."/>
        </authorList>
    </citation>
    <scope>NUCLEOTIDE SEQUENCE</scope>
    <source>
        <strain evidence="2">CGMCC 4.7306</strain>
    </source>
</reference>
<comment type="caution">
    <text evidence="2">The sequence shown here is derived from an EMBL/GenBank/DDBJ whole genome shotgun (WGS) entry which is preliminary data.</text>
</comment>
<feature type="transmembrane region" description="Helical" evidence="1">
    <location>
        <begin position="34"/>
        <end position="54"/>
    </location>
</feature>
<accession>A0A917SDE0</accession>
<organism evidence="2 3">
    <name type="scientific">Microlunatus endophyticus</name>
    <dbReference type="NCBI Taxonomy" id="1716077"/>
    <lineage>
        <taxon>Bacteria</taxon>
        <taxon>Bacillati</taxon>
        <taxon>Actinomycetota</taxon>
        <taxon>Actinomycetes</taxon>
        <taxon>Propionibacteriales</taxon>
        <taxon>Propionibacteriaceae</taxon>
        <taxon>Microlunatus</taxon>
    </lineage>
</organism>
<name>A0A917SDE0_9ACTN</name>
<reference evidence="2" key="2">
    <citation type="submission" date="2020-09" db="EMBL/GenBank/DDBJ databases">
        <authorList>
            <person name="Sun Q."/>
            <person name="Zhou Y."/>
        </authorList>
    </citation>
    <scope>NUCLEOTIDE SEQUENCE</scope>
    <source>
        <strain evidence="2">CGMCC 4.7306</strain>
    </source>
</reference>
<dbReference type="Proteomes" id="UP000613840">
    <property type="component" value="Unassembled WGS sequence"/>
</dbReference>
<gene>
    <name evidence="2" type="ORF">GCM10011575_32080</name>
</gene>
<protein>
    <submittedName>
        <fullName evidence="2">Uncharacterized protein</fullName>
    </submittedName>
</protein>
<sequence>MTRLLALSLGWLIAPTRPRPDSERGLSQSTEVAILLGAAAAVAIVIMVFIKTYVSHRLGEVQNP</sequence>
<evidence type="ECO:0000256" key="1">
    <source>
        <dbReference type="SAM" id="Phobius"/>
    </source>
</evidence>
<keyword evidence="1" id="KW-0472">Membrane</keyword>
<dbReference type="EMBL" id="BMMZ01000008">
    <property type="protein sequence ID" value="GGL71287.1"/>
    <property type="molecule type" value="Genomic_DNA"/>
</dbReference>
<keyword evidence="3" id="KW-1185">Reference proteome</keyword>
<keyword evidence="1" id="KW-1133">Transmembrane helix</keyword>
<dbReference type="AlphaFoldDB" id="A0A917SDE0"/>